<gene>
    <name evidence="2" type="ORF">ACFQZI_03870</name>
</gene>
<reference evidence="3" key="1">
    <citation type="journal article" date="2019" name="Int. J. Syst. Evol. Microbiol.">
        <title>The Global Catalogue of Microorganisms (GCM) 10K type strain sequencing project: providing services to taxonomists for standard genome sequencing and annotation.</title>
        <authorList>
            <consortium name="The Broad Institute Genomics Platform"/>
            <consortium name="The Broad Institute Genome Sequencing Center for Infectious Disease"/>
            <person name="Wu L."/>
            <person name="Ma J."/>
        </authorList>
    </citation>
    <scope>NUCLEOTIDE SEQUENCE [LARGE SCALE GENOMIC DNA]</scope>
    <source>
        <strain evidence="3">CCUG 60742</strain>
    </source>
</reference>
<dbReference type="Proteomes" id="UP001597073">
    <property type="component" value="Unassembled WGS sequence"/>
</dbReference>
<name>A0ABW2ZB15_9SPHI</name>
<feature type="signal peptide" evidence="1">
    <location>
        <begin position="1"/>
        <end position="19"/>
    </location>
</feature>
<evidence type="ECO:0000313" key="3">
    <source>
        <dbReference type="Proteomes" id="UP001597073"/>
    </source>
</evidence>
<keyword evidence="3" id="KW-1185">Reference proteome</keyword>
<evidence type="ECO:0000256" key="1">
    <source>
        <dbReference type="SAM" id="SignalP"/>
    </source>
</evidence>
<evidence type="ECO:0000313" key="2">
    <source>
        <dbReference type="EMBL" id="MFD0763973.1"/>
    </source>
</evidence>
<comment type="caution">
    <text evidence="2">The sequence shown here is derived from an EMBL/GenBank/DDBJ whole genome shotgun (WGS) entry which is preliminary data.</text>
</comment>
<proteinExistence type="predicted"/>
<accession>A0ABW2ZB15</accession>
<protein>
    <recommendedName>
        <fullName evidence="4">Ig-like domain-containing protein</fullName>
    </recommendedName>
</protein>
<keyword evidence="1" id="KW-0732">Signal</keyword>
<sequence>MKRLYILAVAMVFPFFVQAQHQKSTIVYTSDIDRFWTAFDSVRSTSDTAKQVQFVQKLYVDKGTEGLKAFMQARDYDAKLWCKLINKYPKFWQSIKANTLSVKGQVNLITAAVQTLKKIYPEMRPAKMYFTIGGLRSGGTTTGDMVLVGAEIATADNNTDASELGDWLQTVFKNQQSSNLVSVNIHEYIHTQQKPGGNTVLVQCIREGAADFIAELVTKKPNKNAYVIYGREHENELKLKFNIDMFSTATGLWLYNGSVNPHADLGYYIGYAICKAYYKQQSNKKQAIKDIIELDYNNEQQVVDFLDRSKYFNKPVYKKQSLIEFEKLQPFVVSIYPAINSQQNVPATLNELTFNFSEPMGKGVSISFGEGGKEHFPLTGAIGFTEDRKSFKVKLSLQSGKSYNFYITGNGFTSQKGYPLKEYKVAFNVQ</sequence>
<feature type="chain" id="PRO_5045889864" description="Ig-like domain-containing protein" evidence="1">
    <location>
        <begin position="20"/>
        <end position="430"/>
    </location>
</feature>
<dbReference type="RefSeq" id="WP_377138656.1">
    <property type="nucleotide sequence ID" value="NZ_JBHTIA010000003.1"/>
</dbReference>
<dbReference type="EMBL" id="JBHTIA010000003">
    <property type="protein sequence ID" value="MFD0763973.1"/>
    <property type="molecule type" value="Genomic_DNA"/>
</dbReference>
<evidence type="ECO:0008006" key="4">
    <source>
        <dbReference type="Google" id="ProtNLM"/>
    </source>
</evidence>
<organism evidence="2 3">
    <name type="scientific">Mucilaginibacter lutimaris</name>
    <dbReference type="NCBI Taxonomy" id="931629"/>
    <lineage>
        <taxon>Bacteria</taxon>
        <taxon>Pseudomonadati</taxon>
        <taxon>Bacteroidota</taxon>
        <taxon>Sphingobacteriia</taxon>
        <taxon>Sphingobacteriales</taxon>
        <taxon>Sphingobacteriaceae</taxon>
        <taxon>Mucilaginibacter</taxon>
    </lineage>
</organism>